<dbReference type="GO" id="GO:0003677">
    <property type="term" value="F:DNA binding"/>
    <property type="evidence" value="ECO:0007669"/>
    <property type="project" value="UniProtKB-KW"/>
</dbReference>
<keyword evidence="5" id="KW-1185">Reference proteome</keyword>
<gene>
    <name evidence="4" type="ORF">C942_04393</name>
</gene>
<keyword evidence="1" id="KW-0238">DNA-binding</keyword>
<dbReference type="CDD" id="cd02440">
    <property type="entry name" value="AdoMet_MTases"/>
    <property type="match status" value="1"/>
</dbReference>
<dbReference type="PROSITE" id="PS50937">
    <property type="entry name" value="HTH_MERR_2"/>
    <property type="match status" value="1"/>
</dbReference>
<dbReference type="EMBL" id="AMZO01000006">
    <property type="protein sequence ID" value="ELR66695.1"/>
    <property type="molecule type" value="Genomic_DNA"/>
</dbReference>
<protein>
    <submittedName>
        <fullName evidence="4">Transcriptional regulator, MerR family</fullName>
    </submittedName>
</protein>
<dbReference type="AlphaFoldDB" id="L8JCZ5"/>
<name>L8JCZ5_9GAMM</name>
<dbReference type="PANTHER" id="PTHR30204">
    <property type="entry name" value="REDOX-CYCLING DRUG-SENSING TRANSCRIPTIONAL ACTIVATOR SOXR"/>
    <property type="match status" value="1"/>
</dbReference>
<dbReference type="Pfam" id="PF13649">
    <property type="entry name" value="Methyltransf_25"/>
    <property type="match status" value="1"/>
</dbReference>
<dbReference type="RefSeq" id="WP_007463578.1">
    <property type="nucleotide sequence ID" value="NZ_AMZO01000006.1"/>
</dbReference>
<dbReference type="GO" id="GO:0003700">
    <property type="term" value="F:DNA-binding transcription factor activity"/>
    <property type="evidence" value="ECO:0007669"/>
    <property type="project" value="InterPro"/>
</dbReference>
<feature type="coiled-coil region" evidence="2">
    <location>
        <begin position="202"/>
        <end position="229"/>
    </location>
</feature>
<dbReference type="SUPFAM" id="SSF46955">
    <property type="entry name" value="Putative DNA-binding domain"/>
    <property type="match status" value="1"/>
</dbReference>
<evidence type="ECO:0000256" key="1">
    <source>
        <dbReference type="ARBA" id="ARBA00023125"/>
    </source>
</evidence>
<sequence>MYKISEFAAKVGLSRTALLYYEKQKLISGRKLENGYRVYSDEDLQRVRLIQQLLAGGLTLKECKVCLEAKVDKQLLQKRLKALDEEIERKQESRYLLAAMLGESDLKAWHENLDKLAPDAHLDWLIKQGFSEKEALRLRWLSKDMNEHDLYMADFMKVFEKLERWGPGSDSDTRKALSLTPKATSSILEVGCGKGLATRVLAENSEAKITALDNEQSALNRLAQRFEQQGLSERIETVCASMTNLPFAKECFDLIWAEGSAYIMGIEKALTGWKPFLCEQGYLMISDMVWRTDTPSRESVEFWNREYPDIQSVTTRIEQMKEAGYQIVEHFPQSEEAWLNYYGALGERVTELEPDMSDSAALKDIKHEVNICTQFANEFGYHMFILTKI</sequence>
<dbReference type="InterPro" id="IPR009061">
    <property type="entry name" value="DNA-bd_dom_put_sf"/>
</dbReference>
<dbReference type="Pfam" id="PF13411">
    <property type="entry name" value="MerR_1"/>
    <property type="match status" value="1"/>
</dbReference>
<proteinExistence type="predicted"/>
<accession>L8JCZ5</accession>
<comment type="caution">
    <text evidence="4">The sequence shown here is derived from an EMBL/GenBank/DDBJ whole genome shotgun (WGS) entry which is preliminary data.</text>
</comment>
<organism evidence="4 5">
    <name type="scientific">Photobacterium marinum</name>
    <dbReference type="NCBI Taxonomy" id="1056511"/>
    <lineage>
        <taxon>Bacteria</taxon>
        <taxon>Pseudomonadati</taxon>
        <taxon>Pseudomonadota</taxon>
        <taxon>Gammaproteobacteria</taxon>
        <taxon>Vibrionales</taxon>
        <taxon>Vibrionaceae</taxon>
        <taxon>Photobacterium</taxon>
    </lineage>
</organism>
<evidence type="ECO:0000256" key="2">
    <source>
        <dbReference type="SAM" id="Coils"/>
    </source>
</evidence>
<dbReference type="InterPro" id="IPR041698">
    <property type="entry name" value="Methyltransf_25"/>
</dbReference>
<evidence type="ECO:0000313" key="5">
    <source>
        <dbReference type="Proteomes" id="UP000011134"/>
    </source>
</evidence>
<reference evidence="4 5" key="1">
    <citation type="submission" date="2012-12" db="EMBL/GenBank/DDBJ databases">
        <title>Genome Assembly of Photobacterium sp. AK15.</title>
        <authorList>
            <person name="Khatri I."/>
            <person name="Vaidya B."/>
            <person name="Srinivas T.N.R."/>
            <person name="Subramanian S."/>
            <person name="Pinnaka A."/>
        </authorList>
    </citation>
    <scope>NUCLEOTIDE SEQUENCE [LARGE SCALE GENOMIC DNA]</scope>
    <source>
        <strain evidence="4 5">AK15</strain>
    </source>
</reference>
<evidence type="ECO:0000259" key="3">
    <source>
        <dbReference type="PROSITE" id="PS50937"/>
    </source>
</evidence>
<feature type="domain" description="HTH merR-type" evidence="3">
    <location>
        <begin position="1"/>
        <end position="69"/>
    </location>
</feature>
<evidence type="ECO:0000313" key="4">
    <source>
        <dbReference type="EMBL" id="ELR66695.1"/>
    </source>
</evidence>
<dbReference type="InterPro" id="IPR047057">
    <property type="entry name" value="MerR_fam"/>
</dbReference>
<dbReference type="InterPro" id="IPR029063">
    <property type="entry name" value="SAM-dependent_MTases_sf"/>
</dbReference>
<dbReference type="SUPFAM" id="SSF53335">
    <property type="entry name" value="S-adenosyl-L-methionine-dependent methyltransferases"/>
    <property type="match status" value="1"/>
</dbReference>
<keyword evidence="2" id="KW-0175">Coiled coil</keyword>
<dbReference type="Proteomes" id="UP000011134">
    <property type="component" value="Unassembled WGS sequence"/>
</dbReference>
<dbReference type="PANTHER" id="PTHR30204:SF97">
    <property type="entry name" value="MERR FAMILY REGULATORY PROTEIN"/>
    <property type="match status" value="1"/>
</dbReference>
<dbReference type="SMART" id="SM00422">
    <property type="entry name" value="HTH_MERR"/>
    <property type="match status" value="1"/>
</dbReference>
<feature type="coiled-coil region" evidence="2">
    <location>
        <begin position="66"/>
        <end position="93"/>
    </location>
</feature>
<dbReference type="Gene3D" id="3.40.50.150">
    <property type="entry name" value="Vaccinia Virus protein VP39"/>
    <property type="match status" value="1"/>
</dbReference>
<dbReference type="PATRIC" id="fig|1056511.3.peg.1222"/>
<dbReference type="InterPro" id="IPR000551">
    <property type="entry name" value="MerR-type_HTH_dom"/>
</dbReference>
<dbReference type="Gene3D" id="1.10.1660.10">
    <property type="match status" value="1"/>
</dbReference>